<dbReference type="RefSeq" id="WP_204918281.1">
    <property type="nucleotide sequence ID" value="NZ_BAAAQP010000003.1"/>
</dbReference>
<evidence type="ECO:0000256" key="3">
    <source>
        <dbReference type="RuleBase" id="RU364082"/>
    </source>
</evidence>
<dbReference type="SUPFAM" id="SSF51735">
    <property type="entry name" value="NAD(P)-binding Rossmann-fold domains"/>
    <property type="match status" value="1"/>
</dbReference>
<dbReference type="InterPro" id="IPR036291">
    <property type="entry name" value="NAD(P)-bd_dom_sf"/>
</dbReference>
<dbReference type="InterPro" id="IPR000888">
    <property type="entry name" value="RmlC-like"/>
</dbReference>
<name>A0ABS2RKF9_9ACTN</name>
<feature type="domain" description="RmlD-like substrate binding" evidence="4">
    <location>
        <begin position="186"/>
        <end position="461"/>
    </location>
</feature>
<evidence type="ECO:0000256" key="2">
    <source>
        <dbReference type="ARBA" id="ARBA00010944"/>
    </source>
</evidence>
<sequence length="474" mass="51626">MAEAVVSRTPIPGLLVVDLPVHRDNRGWFKENWQRAKMVASGLPDFQPVQNNVSFNERAGATRGIHAEPWDKYVSVATGRVFGAWVDLRQGPTFGAVFSTELGPDKAVFVPRGVGNAFQTLTDATAYSYLVNEHWSAEAKSSYAFVNLADPQLGISWPIALDQAELSEADQNHPQLSAVRPVAARRTLILGANGQVGTALRALLPDADSADRSAVDLTRLETLDKINWADYDTVVNAAAYTAVDVAETPQGRRDAWAVNVTAVGRLAEIARRHRLLLVHLSSDYVFDGEQELHTEDEAPSPLGVYGQTKAAGDALVAALPQHYILRTSWVVGDGRNFVRTMADLAARGVRPAVIDDQLGRLTFADDIARGVAHLLRNRPATGTYNLTSAGRSMSWADIAELVYRHRGRSEADVQRVSTETYGEGRQLAPRPRHSVLDLAKIIEVGFKPADGESALQTYLDSLPTTSETKDGSKN</sequence>
<dbReference type="InterPro" id="IPR029903">
    <property type="entry name" value="RmlD-like-bd"/>
</dbReference>
<dbReference type="Gene3D" id="2.60.120.10">
    <property type="entry name" value="Jelly Rolls"/>
    <property type="match status" value="1"/>
</dbReference>
<comment type="pathway">
    <text evidence="3">Carbohydrate biosynthesis; dTDP-L-rhamnose biosynthesis.</text>
</comment>
<comment type="similarity">
    <text evidence="1">Belongs to the dTDP-4-dehydrorhamnose 3,5-epimerase family.</text>
</comment>
<dbReference type="InterPro" id="IPR011051">
    <property type="entry name" value="RmlC_Cupin_sf"/>
</dbReference>
<accession>A0ABS2RKF9</accession>
<dbReference type="EC" id="1.1.1.133" evidence="3"/>
<keyword evidence="5" id="KW-0413">Isomerase</keyword>
<evidence type="ECO:0000259" key="4">
    <source>
        <dbReference type="Pfam" id="PF04321"/>
    </source>
</evidence>
<evidence type="ECO:0000256" key="1">
    <source>
        <dbReference type="ARBA" id="ARBA00010154"/>
    </source>
</evidence>
<dbReference type="Proteomes" id="UP000704762">
    <property type="component" value="Unassembled WGS sequence"/>
</dbReference>
<dbReference type="SUPFAM" id="SSF51182">
    <property type="entry name" value="RmlC-like cupins"/>
    <property type="match status" value="1"/>
</dbReference>
<protein>
    <recommendedName>
        <fullName evidence="3">dTDP-4-dehydrorhamnose reductase</fullName>
        <ecNumber evidence="3">1.1.1.133</ecNumber>
    </recommendedName>
</protein>
<reference evidence="5 6" key="1">
    <citation type="submission" date="2021-01" db="EMBL/GenBank/DDBJ databases">
        <title>Sequencing the genomes of 1000 actinobacteria strains.</title>
        <authorList>
            <person name="Klenk H.-P."/>
        </authorList>
    </citation>
    <scope>NUCLEOTIDE SEQUENCE [LARGE SCALE GENOMIC DNA]</scope>
    <source>
        <strain evidence="5 6">DSM 18662</strain>
    </source>
</reference>
<comment type="caution">
    <text evidence="5">The sequence shown here is derived from an EMBL/GenBank/DDBJ whole genome shotgun (WGS) entry which is preliminary data.</text>
</comment>
<dbReference type="PANTHER" id="PTHR10491">
    <property type="entry name" value="DTDP-4-DEHYDRORHAMNOSE REDUCTASE"/>
    <property type="match status" value="1"/>
</dbReference>
<keyword evidence="6" id="KW-1185">Reference proteome</keyword>
<keyword evidence="3" id="KW-0560">Oxidoreductase</keyword>
<evidence type="ECO:0000313" key="6">
    <source>
        <dbReference type="Proteomes" id="UP000704762"/>
    </source>
</evidence>
<dbReference type="InterPro" id="IPR005913">
    <property type="entry name" value="dTDP_dehydrorham_reduct"/>
</dbReference>
<dbReference type="CDD" id="cd05254">
    <property type="entry name" value="dTDP_HR_like_SDR_e"/>
    <property type="match status" value="1"/>
</dbReference>
<keyword evidence="3" id="KW-0521">NADP</keyword>
<dbReference type="InterPro" id="IPR014710">
    <property type="entry name" value="RmlC-like_jellyroll"/>
</dbReference>
<dbReference type="EMBL" id="JAFBCF010000001">
    <property type="protein sequence ID" value="MBM7799485.1"/>
    <property type="molecule type" value="Genomic_DNA"/>
</dbReference>
<organism evidence="5 6">
    <name type="scientific">Microlunatus panaciterrae</name>
    <dbReference type="NCBI Taxonomy" id="400768"/>
    <lineage>
        <taxon>Bacteria</taxon>
        <taxon>Bacillati</taxon>
        <taxon>Actinomycetota</taxon>
        <taxon>Actinomycetes</taxon>
        <taxon>Propionibacteriales</taxon>
        <taxon>Propionibacteriaceae</taxon>
        <taxon>Microlunatus</taxon>
    </lineage>
</organism>
<proteinExistence type="inferred from homology"/>
<comment type="function">
    <text evidence="3">Catalyzes the reduction of dTDP-6-deoxy-L-lyxo-4-hexulose to yield dTDP-L-rhamnose.</text>
</comment>
<dbReference type="Gene3D" id="3.90.25.10">
    <property type="entry name" value="UDP-galactose 4-epimerase, domain 1"/>
    <property type="match status" value="1"/>
</dbReference>
<dbReference type="PANTHER" id="PTHR10491:SF4">
    <property type="entry name" value="METHIONINE ADENOSYLTRANSFERASE 2 SUBUNIT BETA"/>
    <property type="match status" value="1"/>
</dbReference>
<dbReference type="CDD" id="cd00438">
    <property type="entry name" value="cupin_RmlC"/>
    <property type="match status" value="1"/>
</dbReference>
<evidence type="ECO:0000313" key="5">
    <source>
        <dbReference type="EMBL" id="MBM7799485.1"/>
    </source>
</evidence>
<dbReference type="Pfam" id="PF00908">
    <property type="entry name" value="dTDP_sugar_isom"/>
    <property type="match status" value="1"/>
</dbReference>
<dbReference type="GO" id="GO:0008830">
    <property type="term" value="F:dTDP-4-dehydrorhamnose 3,5-epimerase activity"/>
    <property type="evidence" value="ECO:0007669"/>
    <property type="project" value="UniProtKB-EC"/>
</dbReference>
<comment type="similarity">
    <text evidence="2 3">Belongs to the dTDP-4-dehydrorhamnose reductase family.</text>
</comment>
<dbReference type="Pfam" id="PF04321">
    <property type="entry name" value="RmlD_sub_bind"/>
    <property type="match status" value="1"/>
</dbReference>
<gene>
    <name evidence="5" type="ORF">JOE57_002406</name>
</gene>
<dbReference type="Gene3D" id="3.40.50.720">
    <property type="entry name" value="NAD(P)-binding Rossmann-like Domain"/>
    <property type="match status" value="1"/>
</dbReference>